<comment type="caution">
    <text evidence="3">The sequence shown here is derived from an EMBL/GenBank/DDBJ whole genome shotgun (WGS) entry which is preliminary data.</text>
</comment>
<dbReference type="PANTHER" id="PTHR43630:SF2">
    <property type="entry name" value="GLYCOSYLTRANSFERASE"/>
    <property type="match status" value="1"/>
</dbReference>
<dbReference type="InterPro" id="IPR001173">
    <property type="entry name" value="Glyco_trans_2-like"/>
</dbReference>
<reference evidence="3 4" key="1">
    <citation type="submission" date="2018-09" db="EMBL/GenBank/DDBJ databases">
        <title>Genomic Encyclopedia of Archaeal and Bacterial Type Strains, Phase II (KMG-II): from individual species to whole genera.</title>
        <authorList>
            <person name="Goeker M."/>
        </authorList>
    </citation>
    <scope>NUCLEOTIDE SEQUENCE [LARGE SCALE GENOMIC DNA]</scope>
    <source>
        <strain evidence="3 4">DSM 27148</strain>
    </source>
</reference>
<keyword evidence="4" id="KW-1185">Reference proteome</keyword>
<dbReference type="Pfam" id="PF00535">
    <property type="entry name" value="Glycos_transf_2"/>
    <property type="match status" value="1"/>
</dbReference>
<dbReference type="OrthoDB" id="9815923at2"/>
<feature type="domain" description="Glycosyltransferase 2-like" evidence="2">
    <location>
        <begin position="8"/>
        <end position="125"/>
    </location>
</feature>
<proteinExistence type="inferred from homology"/>
<comment type="similarity">
    <text evidence="1">Belongs to the glycosyltransferase 2 family. WaaE/KdtX subfamily.</text>
</comment>
<gene>
    <name evidence="3" type="ORF">BC643_3733</name>
</gene>
<accession>A0A419VX02</accession>
<dbReference type="RefSeq" id="WP_120274754.1">
    <property type="nucleotide sequence ID" value="NZ_RAPN01000003.1"/>
</dbReference>
<dbReference type="Proteomes" id="UP000283387">
    <property type="component" value="Unassembled WGS sequence"/>
</dbReference>
<organism evidence="3 4">
    <name type="scientific">Mangrovibacterium diazotrophicum</name>
    <dbReference type="NCBI Taxonomy" id="1261403"/>
    <lineage>
        <taxon>Bacteria</taxon>
        <taxon>Pseudomonadati</taxon>
        <taxon>Bacteroidota</taxon>
        <taxon>Bacteroidia</taxon>
        <taxon>Marinilabiliales</taxon>
        <taxon>Prolixibacteraceae</taxon>
        <taxon>Mangrovibacterium</taxon>
    </lineage>
</organism>
<keyword evidence="3" id="KW-0808">Transferase</keyword>
<evidence type="ECO:0000256" key="1">
    <source>
        <dbReference type="ARBA" id="ARBA00038494"/>
    </source>
</evidence>
<dbReference type="EMBL" id="RAPN01000003">
    <property type="protein sequence ID" value="RKD87726.1"/>
    <property type="molecule type" value="Genomic_DNA"/>
</dbReference>
<evidence type="ECO:0000259" key="2">
    <source>
        <dbReference type="Pfam" id="PF00535"/>
    </source>
</evidence>
<dbReference type="SUPFAM" id="SSF53448">
    <property type="entry name" value="Nucleotide-diphospho-sugar transferases"/>
    <property type="match status" value="1"/>
</dbReference>
<dbReference type="InterPro" id="IPR029044">
    <property type="entry name" value="Nucleotide-diphossugar_trans"/>
</dbReference>
<dbReference type="Gene3D" id="3.90.550.10">
    <property type="entry name" value="Spore Coat Polysaccharide Biosynthesis Protein SpsA, Chain A"/>
    <property type="match status" value="1"/>
</dbReference>
<name>A0A419VX02_9BACT</name>
<evidence type="ECO:0000313" key="4">
    <source>
        <dbReference type="Proteomes" id="UP000283387"/>
    </source>
</evidence>
<dbReference type="CDD" id="cd02511">
    <property type="entry name" value="Beta4Glucosyltransferase"/>
    <property type="match status" value="1"/>
</dbReference>
<sequence length="299" mass="35396">MKTSIAAIILTYNEEKHIVRCIQSLSALVDEVFVVDSFSTDKTMELAAQLGAKVYQNPFVNQAVQFNWALKNCPIESDWIIRIDADEYIDNKQGLDLRAYLAERPAGVNGLIISRKIVFMGRELLHGGWYPKWNLRVFRQGMGECENRWMDEHIVLSEGQAEYLKLDFVDENLNDLSWWTQKHNNYSSREAADYYLQLEQFQSEHAVDAKFFGSDAERKRWLKAKYHAFPLFIRPMLNFVYRYFFKLGFLDGKAGFVWHVLQGFWYRFLVDAKIYELRRRFGNDTEAIIQYIRENYRLD</sequence>
<protein>
    <submittedName>
        <fullName evidence="3">Glycosyltransferase involved in cell wall biosynthesis</fullName>
    </submittedName>
</protein>
<evidence type="ECO:0000313" key="3">
    <source>
        <dbReference type="EMBL" id="RKD87726.1"/>
    </source>
</evidence>
<dbReference type="PANTHER" id="PTHR43630">
    <property type="entry name" value="POLY-BETA-1,6-N-ACETYL-D-GLUCOSAMINE SYNTHASE"/>
    <property type="match status" value="1"/>
</dbReference>
<dbReference type="AlphaFoldDB" id="A0A419VX02"/>
<dbReference type="GO" id="GO:0016740">
    <property type="term" value="F:transferase activity"/>
    <property type="evidence" value="ECO:0007669"/>
    <property type="project" value="UniProtKB-KW"/>
</dbReference>